<keyword evidence="3" id="KW-1185">Reference proteome</keyword>
<proteinExistence type="predicted"/>
<evidence type="ECO:0000313" key="2">
    <source>
        <dbReference type="EMBL" id="ANP47185.1"/>
    </source>
</evidence>
<feature type="region of interest" description="Disordered" evidence="1">
    <location>
        <begin position="69"/>
        <end position="93"/>
    </location>
</feature>
<dbReference type="InParanoid" id="A0A1B1AKW9"/>
<accession>A0A1B1AKW9</accession>
<feature type="compositionally biased region" description="Basic and acidic residues" evidence="1">
    <location>
        <begin position="73"/>
        <end position="93"/>
    </location>
</feature>
<dbReference type="KEGG" id="cbot:ATE48_15305"/>
<protein>
    <submittedName>
        <fullName evidence="2">Uncharacterized protein</fullName>
    </submittedName>
</protein>
<sequence length="93" mass="10466">MNDLTRGERLQIMLTLEELKALDDWRFQLRMPSRAAPVREQLRRGLAVEGFANALAGHKLEDFGVTDGTATQKRTDQADARARKLDVDKKDGA</sequence>
<dbReference type="OrthoDB" id="7745180at2"/>
<reference evidence="2 3" key="1">
    <citation type="submission" date="2015-11" db="EMBL/GenBank/DDBJ databases">
        <title>Whole-Genome Sequence of Candidatus Oderbacter manganicum from the National Park Lower Oder Valley, Germany.</title>
        <authorList>
            <person name="Braun B."/>
            <person name="Liere K."/>
            <person name="Szewzyk U."/>
        </authorList>
    </citation>
    <scope>NUCLEOTIDE SEQUENCE [LARGE SCALE GENOMIC DNA]</scope>
    <source>
        <strain evidence="2 3">OTSz_A_272</strain>
    </source>
</reference>
<dbReference type="Proteomes" id="UP000092498">
    <property type="component" value="Chromosome"/>
</dbReference>
<dbReference type="RefSeq" id="WP_066772977.1">
    <property type="nucleotide sequence ID" value="NZ_CP013244.1"/>
</dbReference>
<name>A0A1B1AKW9_9PROT</name>
<organism evidence="2 3">
    <name type="scientific">Candidatus Viadribacter manganicus</name>
    <dbReference type="NCBI Taxonomy" id="1759059"/>
    <lineage>
        <taxon>Bacteria</taxon>
        <taxon>Pseudomonadati</taxon>
        <taxon>Pseudomonadota</taxon>
        <taxon>Alphaproteobacteria</taxon>
        <taxon>Hyphomonadales</taxon>
        <taxon>Hyphomonadaceae</taxon>
        <taxon>Candidatus Viadribacter</taxon>
    </lineage>
</organism>
<gene>
    <name evidence="2" type="ORF">ATE48_15305</name>
</gene>
<dbReference type="EMBL" id="CP013244">
    <property type="protein sequence ID" value="ANP47185.1"/>
    <property type="molecule type" value="Genomic_DNA"/>
</dbReference>
<dbReference type="AlphaFoldDB" id="A0A1B1AKW9"/>
<evidence type="ECO:0000313" key="3">
    <source>
        <dbReference type="Proteomes" id="UP000092498"/>
    </source>
</evidence>
<evidence type="ECO:0000256" key="1">
    <source>
        <dbReference type="SAM" id="MobiDB-lite"/>
    </source>
</evidence>